<dbReference type="InterPro" id="IPR006543">
    <property type="entry name" value="Histidinol-phos"/>
</dbReference>
<comment type="similarity">
    <text evidence="2">Belongs to the GmhB family.</text>
</comment>
<dbReference type="EMBL" id="CVLB01000001">
    <property type="protein sequence ID" value="CRF32120.1"/>
    <property type="molecule type" value="Genomic_DNA"/>
</dbReference>
<dbReference type="NCBIfam" id="TIGR01662">
    <property type="entry name" value="HAD-SF-IIIA"/>
    <property type="match status" value="1"/>
</dbReference>
<dbReference type="Pfam" id="PF13242">
    <property type="entry name" value="Hydrolase_like"/>
    <property type="match status" value="1"/>
</dbReference>
<keyword evidence="5" id="KW-0378">Hydrolase</keyword>
<evidence type="ECO:0000256" key="3">
    <source>
        <dbReference type="ARBA" id="ARBA00022490"/>
    </source>
</evidence>
<dbReference type="RefSeq" id="WP_048593712.1">
    <property type="nucleotide sequence ID" value="NZ_CVLB01000001.1"/>
</dbReference>
<dbReference type="OrthoDB" id="9801899at2"/>
<keyword evidence="6" id="KW-0119">Carbohydrate metabolism</keyword>
<evidence type="ECO:0000256" key="7">
    <source>
        <dbReference type="ARBA" id="ARBA00031828"/>
    </source>
</evidence>
<dbReference type="Gene3D" id="3.40.50.1000">
    <property type="entry name" value="HAD superfamily/HAD-like"/>
    <property type="match status" value="1"/>
</dbReference>
<proteinExistence type="inferred from homology"/>
<name>A0A0G4K4M1_9SPIR</name>
<evidence type="ECO:0000256" key="5">
    <source>
        <dbReference type="ARBA" id="ARBA00022801"/>
    </source>
</evidence>
<dbReference type="Proteomes" id="UP000043763">
    <property type="component" value="Unassembled WGS sequence"/>
</dbReference>
<dbReference type="PANTHER" id="PTHR42891">
    <property type="entry name" value="D-GLYCERO-BETA-D-MANNO-HEPTOSE-1,7-BISPHOSPHATE 7-PHOSPHATASE"/>
    <property type="match status" value="1"/>
</dbReference>
<reference evidence="9" key="1">
    <citation type="submission" date="2015-04" db="EMBL/GenBank/DDBJ databases">
        <authorList>
            <person name="Mushtaq Mamoona"/>
        </authorList>
    </citation>
    <scope>NUCLEOTIDE SEQUENCE [LARGE SCALE GENOMIC DNA]</scope>
    <source>
        <strain evidence="9">AN4859/03</strain>
    </source>
</reference>
<dbReference type="GO" id="GO:0005975">
    <property type="term" value="P:carbohydrate metabolic process"/>
    <property type="evidence" value="ECO:0007669"/>
    <property type="project" value="InterPro"/>
</dbReference>
<evidence type="ECO:0000256" key="1">
    <source>
        <dbReference type="ARBA" id="ARBA00004496"/>
    </source>
</evidence>
<comment type="subcellular location">
    <subcellularLocation>
        <location evidence="1">Cytoplasm</location>
    </subcellularLocation>
</comment>
<evidence type="ECO:0000313" key="8">
    <source>
        <dbReference type="EMBL" id="CRF32120.1"/>
    </source>
</evidence>
<dbReference type="InterPro" id="IPR023214">
    <property type="entry name" value="HAD_sf"/>
</dbReference>
<dbReference type="GO" id="GO:0016791">
    <property type="term" value="F:phosphatase activity"/>
    <property type="evidence" value="ECO:0007669"/>
    <property type="project" value="InterPro"/>
</dbReference>
<evidence type="ECO:0000313" key="9">
    <source>
        <dbReference type="Proteomes" id="UP000043763"/>
    </source>
</evidence>
<keyword evidence="9" id="KW-1185">Reference proteome</keyword>
<gene>
    <name evidence="8" type="ORF">BRSU_0592</name>
</gene>
<accession>A0A0G4K4M1</accession>
<dbReference type="GO" id="GO:0005737">
    <property type="term" value="C:cytoplasm"/>
    <property type="evidence" value="ECO:0007669"/>
    <property type="project" value="UniProtKB-SubCell"/>
</dbReference>
<organism evidence="8 9">
    <name type="scientific">Brachyspira suanatina</name>
    <dbReference type="NCBI Taxonomy" id="381802"/>
    <lineage>
        <taxon>Bacteria</taxon>
        <taxon>Pseudomonadati</taxon>
        <taxon>Spirochaetota</taxon>
        <taxon>Spirochaetia</taxon>
        <taxon>Brachyspirales</taxon>
        <taxon>Brachyspiraceae</taxon>
        <taxon>Brachyspira</taxon>
    </lineage>
</organism>
<dbReference type="GO" id="GO:0046872">
    <property type="term" value="F:metal ion binding"/>
    <property type="evidence" value="ECO:0007669"/>
    <property type="project" value="UniProtKB-KW"/>
</dbReference>
<dbReference type="SUPFAM" id="SSF56784">
    <property type="entry name" value="HAD-like"/>
    <property type="match status" value="1"/>
</dbReference>
<dbReference type="NCBIfam" id="TIGR01656">
    <property type="entry name" value="Histidinol-ppas"/>
    <property type="match status" value="1"/>
</dbReference>
<keyword evidence="4" id="KW-0479">Metal-binding</keyword>
<dbReference type="AlphaFoldDB" id="A0A0G4K4M1"/>
<sequence>MYNDIKNYFYEFYKKLDKDSVLMALDFNMDNTSSYNSSLYTIDKNYKVIKNDITNILSGYSFNDNLLVHNGKLYNKSEIDDNKDYINKLINEAFNKNILYGIPSYFIDNTKKINKALFLDRDGVLIEDVGYIGTTDRVKINLDFIDIVKHANDKGYITIVTTNQAGVSYNYYTNEDVNNVHRYIYDEYKNKGAIIDDFYYCPYHIKGHVEPYNIVSMLRKPECGMHLLASKKYNIDLFNSFMIGDRDTDIVKIPYLRTLLVATDVYDIENKYNIVKIDDIYNIIK</sequence>
<dbReference type="PANTHER" id="PTHR42891:SF1">
    <property type="entry name" value="D-GLYCERO-BETA-D-MANNO-HEPTOSE-1,7-BISPHOSPHATE 7-PHOSPHATASE"/>
    <property type="match status" value="1"/>
</dbReference>
<dbReference type="InterPro" id="IPR004446">
    <property type="entry name" value="Heptose_bisP_phosphatase"/>
</dbReference>
<evidence type="ECO:0000256" key="2">
    <source>
        <dbReference type="ARBA" id="ARBA00005628"/>
    </source>
</evidence>
<keyword evidence="3" id="KW-0963">Cytoplasm</keyword>
<evidence type="ECO:0000256" key="6">
    <source>
        <dbReference type="ARBA" id="ARBA00023277"/>
    </source>
</evidence>
<dbReference type="InterPro" id="IPR036412">
    <property type="entry name" value="HAD-like_sf"/>
</dbReference>
<protein>
    <recommendedName>
        <fullName evidence="7">D,D-heptose 1,7-bisphosphate phosphatase</fullName>
    </recommendedName>
</protein>
<evidence type="ECO:0000256" key="4">
    <source>
        <dbReference type="ARBA" id="ARBA00022723"/>
    </source>
</evidence>
<dbReference type="InterPro" id="IPR006549">
    <property type="entry name" value="HAD-SF_hydro_IIIA"/>
</dbReference>